<dbReference type="OrthoDB" id="6426374at2759"/>
<evidence type="ECO:0000256" key="1">
    <source>
        <dbReference type="ARBA" id="ARBA00022898"/>
    </source>
</evidence>
<sequence>TPSDSKKRRKYKSKVWGQTCCSEDLIMEECVLPDMDEGELIQWQNMGAYGRGVASNFTLVPYPYSTYAFIQNSRLKLTNIPNLSEVMNYISQVSNFIKQNWKENSDN</sequence>
<dbReference type="GO" id="GO:0033387">
    <property type="term" value="P:putrescine biosynthetic process from arginine, via ornithine"/>
    <property type="evidence" value="ECO:0007669"/>
    <property type="project" value="TreeGrafter"/>
</dbReference>
<dbReference type="AlphaFoldDB" id="A0A8X6PW86"/>
<reference evidence="6" key="1">
    <citation type="submission" date="2020-08" db="EMBL/GenBank/DDBJ databases">
        <title>Multicomponent nature underlies the extraordinary mechanical properties of spider dragline silk.</title>
        <authorList>
            <person name="Kono N."/>
            <person name="Nakamura H."/>
            <person name="Mori M."/>
            <person name="Yoshida Y."/>
            <person name="Ohtoshi R."/>
            <person name="Malay A.D."/>
            <person name="Moran D.A.P."/>
            <person name="Tomita M."/>
            <person name="Numata K."/>
            <person name="Arakawa K."/>
        </authorList>
    </citation>
    <scope>NUCLEOTIDE SEQUENCE</scope>
</reference>
<evidence type="ECO:0000313" key="4">
    <source>
        <dbReference type="EMBL" id="GFT50310.1"/>
    </source>
</evidence>
<dbReference type="InterPro" id="IPR002433">
    <property type="entry name" value="Orn_de-COase"/>
</dbReference>
<feature type="domain" description="Orn/DAP/Arg decarboxylase 2 C-terminal" evidence="3">
    <location>
        <begin position="6"/>
        <end position="47"/>
    </location>
</feature>
<dbReference type="Proteomes" id="UP000887013">
    <property type="component" value="Unassembled WGS sequence"/>
</dbReference>
<dbReference type="PANTHER" id="PTHR11482">
    <property type="entry name" value="ARGININE/DIAMINOPIMELATE/ORNITHINE DECARBOXYLASE"/>
    <property type="match status" value="1"/>
</dbReference>
<evidence type="ECO:0000313" key="5">
    <source>
        <dbReference type="EMBL" id="GFT52558.1"/>
    </source>
</evidence>
<dbReference type="EMBL" id="BMAW01073329">
    <property type="protein sequence ID" value="GFT87309.1"/>
    <property type="molecule type" value="Genomic_DNA"/>
</dbReference>
<dbReference type="PANTHER" id="PTHR11482:SF6">
    <property type="entry name" value="ORNITHINE DECARBOXYLASE 1-RELATED"/>
    <property type="match status" value="1"/>
</dbReference>
<protein>
    <submittedName>
        <fullName evidence="6">Ornithine decarboxylase</fullName>
    </submittedName>
</protein>
<keyword evidence="2" id="KW-0456">Lyase</keyword>
<evidence type="ECO:0000259" key="3">
    <source>
        <dbReference type="Pfam" id="PF00278"/>
    </source>
</evidence>
<dbReference type="Pfam" id="PF00278">
    <property type="entry name" value="Orn_DAP_Arg_deC"/>
    <property type="match status" value="1"/>
</dbReference>
<dbReference type="EMBL" id="BMAW01065928">
    <property type="protein sequence ID" value="GFT52558.1"/>
    <property type="molecule type" value="Genomic_DNA"/>
</dbReference>
<dbReference type="GO" id="GO:0005737">
    <property type="term" value="C:cytoplasm"/>
    <property type="evidence" value="ECO:0007669"/>
    <property type="project" value="TreeGrafter"/>
</dbReference>
<evidence type="ECO:0000313" key="7">
    <source>
        <dbReference type="EMBL" id="GFU32957.1"/>
    </source>
</evidence>
<dbReference type="Gene3D" id="2.40.37.10">
    <property type="entry name" value="Lyase, Ornithine Decarboxylase, Chain A, domain 1"/>
    <property type="match status" value="1"/>
</dbReference>
<evidence type="ECO:0000256" key="2">
    <source>
        <dbReference type="ARBA" id="ARBA00023239"/>
    </source>
</evidence>
<keyword evidence="8" id="KW-1185">Reference proteome</keyword>
<evidence type="ECO:0000313" key="8">
    <source>
        <dbReference type="Proteomes" id="UP000887013"/>
    </source>
</evidence>
<gene>
    <name evidence="6" type="primary">ODC1_0</name>
    <name evidence="5" type="ORF">NPIL_303431</name>
    <name evidence="6" type="ORF">NPIL_403081</name>
    <name evidence="4" type="ORF">NPIL_443741</name>
    <name evidence="7" type="ORF">NPIL_73791</name>
</gene>
<dbReference type="InterPro" id="IPR009006">
    <property type="entry name" value="Ala_racemase/Decarboxylase_C"/>
</dbReference>
<dbReference type="SUPFAM" id="SSF50621">
    <property type="entry name" value="Alanine racemase C-terminal domain-like"/>
    <property type="match status" value="1"/>
</dbReference>
<accession>A0A8X6PW86</accession>
<dbReference type="GO" id="GO:0004586">
    <property type="term" value="F:ornithine decarboxylase activity"/>
    <property type="evidence" value="ECO:0007669"/>
    <property type="project" value="TreeGrafter"/>
</dbReference>
<feature type="non-terminal residue" evidence="6">
    <location>
        <position position="1"/>
    </location>
</feature>
<dbReference type="EMBL" id="BMAW01065411">
    <property type="protein sequence ID" value="GFT50310.1"/>
    <property type="molecule type" value="Genomic_DNA"/>
</dbReference>
<comment type="caution">
    <text evidence="6">The sequence shown here is derived from an EMBL/GenBank/DDBJ whole genome shotgun (WGS) entry which is preliminary data.</text>
</comment>
<organism evidence="6 8">
    <name type="scientific">Nephila pilipes</name>
    <name type="common">Giant wood spider</name>
    <name type="synonym">Nephila maculata</name>
    <dbReference type="NCBI Taxonomy" id="299642"/>
    <lineage>
        <taxon>Eukaryota</taxon>
        <taxon>Metazoa</taxon>
        <taxon>Ecdysozoa</taxon>
        <taxon>Arthropoda</taxon>
        <taxon>Chelicerata</taxon>
        <taxon>Arachnida</taxon>
        <taxon>Araneae</taxon>
        <taxon>Araneomorphae</taxon>
        <taxon>Entelegynae</taxon>
        <taxon>Araneoidea</taxon>
        <taxon>Nephilidae</taxon>
        <taxon>Nephila</taxon>
    </lineage>
</organism>
<keyword evidence="1" id="KW-0663">Pyridoxal phosphate</keyword>
<dbReference type="InterPro" id="IPR022643">
    <property type="entry name" value="De-COase2_C"/>
</dbReference>
<dbReference type="EMBL" id="BMAW01083271">
    <property type="protein sequence ID" value="GFU32957.1"/>
    <property type="molecule type" value="Genomic_DNA"/>
</dbReference>
<name>A0A8X6PW86_NEPPI</name>
<proteinExistence type="predicted"/>
<evidence type="ECO:0000313" key="6">
    <source>
        <dbReference type="EMBL" id="GFT87309.1"/>
    </source>
</evidence>